<protein>
    <submittedName>
        <fullName evidence="1">Uncharacterized protein</fullName>
    </submittedName>
</protein>
<organism evidence="1 2">
    <name type="scientific">Steinernema carpocapsae</name>
    <name type="common">Entomopathogenic nematode</name>
    <dbReference type="NCBI Taxonomy" id="34508"/>
    <lineage>
        <taxon>Eukaryota</taxon>
        <taxon>Metazoa</taxon>
        <taxon>Ecdysozoa</taxon>
        <taxon>Nematoda</taxon>
        <taxon>Chromadorea</taxon>
        <taxon>Rhabditida</taxon>
        <taxon>Tylenchina</taxon>
        <taxon>Panagrolaimomorpha</taxon>
        <taxon>Strongyloidoidea</taxon>
        <taxon>Steinernematidae</taxon>
        <taxon>Steinernema</taxon>
    </lineage>
</organism>
<name>A0A4U5NC30_STECR</name>
<evidence type="ECO:0000313" key="2">
    <source>
        <dbReference type="Proteomes" id="UP000298663"/>
    </source>
</evidence>
<sequence length="289" mass="31932">MWVRVLQAVSSKFRTFLSLRFVAVYRRSRRGRRSSFGDKSPGANEARKLVTTGGGPFVPGVPRRPNSVLLTLAAFNCFVLMISRDAYLILGAFVPNSCGLSGSVSIHSALKTIKILRVPKMSWLINTQGASLNSDHLASTHVVGVNDFLRSISKRGNPRSSKALQIARVPKNRIPVFSAHSPKNRPILSNRRLRERLPMAASPQISKQQLILQKPFGPIIVLLIIRLPALIQCLQDGADINICFDLYFSSVFSQIISPQVQIVSSPPLRGSLGAIEAILEFIRRVNHFS</sequence>
<accession>A0A4U5NC30</accession>
<dbReference type="Proteomes" id="UP000298663">
    <property type="component" value="Unassembled WGS sequence"/>
</dbReference>
<comment type="caution">
    <text evidence="1">The sequence shown here is derived from an EMBL/GenBank/DDBJ whole genome shotgun (WGS) entry which is preliminary data.</text>
</comment>
<evidence type="ECO:0000313" key="1">
    <source>
        <dbReference type="EMBL" id="TKR80386.1"/>
    </source>
</evidence>
<keyword evidence="2" id="KW-1185">Reference proteome</keyword>
<reference evidence="1 2" key="2">
    <citation type="journal article" date="2019" name="G3 (Bethesda)">
        <title>Hybrid Assembly of the Genome of the Entomopathogenic Nematode Steinernema carpocapsae Identifies the X-Chromosome.</title>
        <authorList>
            <person name="Serra L."/>
            <person name="Macchietto M."/>
            <person name="Macias-Munoz A."/>
            <person name="McGill C.J."/>
            <person name="Rodriguez I.M."/>
            <person name="Rodriguez B."/>
            <person name="Murad R."/>
            <person name="Mortazavi A."/>
        </authorList>
    </citation>
    <scope>NUCLEOTIDE SEQUENCE [LARGE SCALE GENOMIC DNA]</scope>
    <source>
        <strain evidence="1 2">ALL</strain>
    </source>
</reference>
<proteinExistence type="predicted"/>
<gene>
    <name evidence="1" type="ORF">L596_014467</name>
</gene>
<dbReference type="EMBL" id="AZBU02000004">
    <property type="protein sequence ID" value="TKR80386.1"/>
    <property type="molecule type" value="Genomic_DNA"/>
</dbReference>
<reference evidence="1 2" key="1">
    <citation type="journal article" date="2015" name="Genome Biol.">
        <title>Comparative genomics of Steinernema reveals deeply conserved gene regulatory networks.</title>
        <authorList>
            <person name="Dillman A.R."/>
            <person name="Macchietto M."/>
            <person name="Porter C.F."/>
            <person name="Rogers A."/>
            <person name="Williams B."/>
            <person name="Antoshechkin I."/>
            <person name="Lee M.M."/>
            <person name="Goodwin Z."/>
            <person name="Lu X."/>
            <person name="Lewis E.E."/>
            <person name="Goodrich-Blair H."/>
            <person name="Stock S.P."/>
            <person name="Adams B.J."/>
            <person name="Sternberg P.W."/>
            <person name="Mortazavi A."/>
        </authorList>
    </citation>
    <scope>NUCLEOTIDE SEQUENCE [LARGE SCALE GENOMIC DNA]</scope>
    <source>
        <strain evidence="1 2">ALL</strain>
    </source>
</reference>
<dbReference type="AlphaFoldDB" id="A0A4U5NC30"/>